<dbReference type="SUPFAM" id="SSF55383">
    <property type="entry name" value="Copper amine oxidase, domain N"/>
    <property type="match status" value="1"/>
</dbReference>
<dbReference type="InterPro" id="IPR012854">
    <property type="entry name" value="Cu_amine_oxidase-like_N"/>
</dbReference>
<dbReference type="Pfam" id="PF07833">
    <property type="entry name" value="Cu_amine_oxidN1"/>
    <property type="match status" value="1"/>
</dbReference>
<dbReference type="Gene3D" id="3.30.457.10">
    <property type="entry name" value="Copper amine oxidase-like, N-terminal domain"/>
    <property type="match status" value="1"/>
</dbReference>
<dbReference type="Proteomes" id="UP001177943">
    <property type="component" value="Chromosome"/>
</dbReference>
<feature type="chain" id="PRO_5041713096" evidence="1">
    <location>
        <begin position="25"/>
        <end position="408"/>
    </location>
</feature>
<sequence>MRKWLVCTLAIMLSVAAFTPAIYASGVRVSVDGRNVQFLDEHPYVDQRSNLTMVPLAFISDKLGAATEWDGELKQITISLNRDTVILVIGDHHALVNGKRVDFEGAAVLKNGRTMVPLRFISEALHANVEWQPTHKLVSIMSSVGNVPKGTWIWDTHIIKQDQEKMISFAKMKGVTSIYLQVNRDIDSTIYEDFIRKAKREGILVEALEGRPEWVYKSGQEDIRKFIEWVKTYNSSVDPEASFTGLHFDIEPYALDEWTKVNKVILESWMDNLRLIEKETKGSGLKITMDVPYWLSTVHVPGTNYSMSAWLLEKFDCLVIMNYRNHALGDNGIVENAQDMLREASTLKKKIVIAVETVKSKEGPRVSFYSMSNEVMEKELQSAHNKLARYASYAGFAIHDFKGWQDMK</sequence>
<accession>A0AA95KS54</accession>
<evidence type="ECO:0000313" key="4">
    <source>
        <dbReference type="Proteomes" id="UP001177943"/>
    </source>
</evidence>
<dbReference type="RefSeq" id="WP_283924620.1">
    <property type="nucleotide sequence ID" value="NZ_CP126084.1"/>
</dbReference>
<feature type="signal peptide" evidence="1">
    <location>
        <begin position="1"/>
        <end position="24"/>
    </location>
</feature>
<evidence type="ECO:0000256" key="1">
    <source>
        <dbReference type="SAM" id="SignalP"/>
    </source>
</evidence>
<keyword evidence="1" id="KW-0732">Signal</keyword>
<evidence type="ECO:0000259" key="2">
    <source>
        <dbReference type="Pfam" id="PF07833"/>
    </source>
</evidence>
<dbReference type="InterPro" id="IPR036582">
    <property type="entry name" value="Mao_N_sf"/>
</dbReference>
<name>A0AA95KS54_9BACL</name>
<protein>
    <submittedName>
        <fullName evidence="3">Copper amine oxidase N-terminal domain-containing protein</fullName>
    </submittedName>
</protein>
<dbReference type="EMBL" id="CP126084">
    <property type="protein sequence ID" value="WHX47018.1"/>
    <property type="molecule type" value="Genomic_DNA"/>
</dbReference>
<dbReference type="AlphaFoldDB" id="A0AA95KS54"/>
<gene>
    <name evidence="3" type="ORF">QNH46_12570</name>
</gene>
<evidence type="ECO:0000313" key="3">
    <source>
        <dbReference type="EMBL" id="WHX47018.1"/>
    </source>
</evidence>
<dbReference type="KEGG" id="pwn:QNH46_12570"/>
<organism evidence="3 4">
    <name type="scientific">Paenibacillus woosongensis</name>
    <dbReference type="NCBI Taxonomy" id="307580"/>
    <lineage>
        <taxon>Bacteria</taxon>
        <taxon>Bacillati</taxon>
        <taxon>Bacillota</taxon>
        <taxon>Bacilli</taxon>
        <taxon>Bacillales</taxon>
        <taxon>Paenibacillaceae</taxon>
        <taxon>Paenibacillus</taxon>
    </lineage>
</organism>
<proteinExistence type="predicted"/>
<dbReference type="Gene3D" id="3.20.20.80">
    <property type="entry name" value="Glycosidases"/>
    <property type="match status" value="1"/>
</dbReference>
<feature type="domain" description="Copper amine oxidase-like N-terminal" evidence="2">
    <location>
        <begin position="31"/>
        <end position="140"/>
    </location>
</feature>
<reference evidence="3" key="1">
    <citation type="submission" date="2023-05" db="EMBL/GenBank/DDBJ databases">
        <title>Comparative genomics of Bacillaceae isolates and their secondary metabolite potential.</title>
        <authorList>
            <person name="Song L."/>
            <person name="Nielsen L.J."/>
            <person name="Mohite O."/>
            <person name="Xu X."/>
            <person name="Weber T."/>
            <person name="Kovacs A.T."/>
        </authorList>
    </citation>
    <scope>NUCLEOTIDE SEQUENCE</scope>
    <source>
        <strain evidence="3">B2_4</strain>
    </source>
</reference>